<keyword evidence="3" id="KW-1185">Reference proteome</keyword>
<proteinExistence type="predicted"/>
<gene>
    <name evidence="2" type="ORF">SAMN04488508_101565</name>
</gene>
<dbReference type="InterPro" id="IPR050126">
    <property type="entry name" value="Ap4A_hydrolase"/>
</dbReference>
<evidence type="ECO:0000313" key="2">
    <source>
        <dbReference type="EMBL" id="SHI42149.1"/>
    </source>
</evidence>
<dbReference type="PANTHER" id="PTHR42850:SF4">
    <property type="entry name" value="ZINC-DEPENDENT ENDOPOLYPHOSPHATASE"/>
    <property type="match status" value="1"/>
</dbReference>
<dbReference type="GO" id="GO:0008803">
    <property type="term" value="F:bis(5'-nucleosyl)-tetraphosphatase (symmetrical) activity"/>
    <property type="evidence" value="ECO:0007669"/>
    <property type="project" value="TreeGrafter"/>
</dbReference>
<dbReference type="Proteomes" id="UP000184432">
    <property type="component" value="Unassembled WGS sequence"/>
</dbReference>
<dbReference type="InterPro" id="IPR004843">
    <property type="entry name" value="Calcineurin-like_PHP"/>
</dbReference>
<dbReference type="GO" id="GO:0005737">
    <property type="term" value="C:cytoplasm"/>
    <property type="evidence" value="ECO:0007669"/>
    <property type="project" value="TreeGrafter"/>
</dbReference>
<dbReference type="OrthoDB" id="9808081at2"/>
<accession>A0A1M6B076</accession>
<dbReference type="InterPro" id="IPR029052">
    <property type="entry name" value="Metallo-depent_PP-like"/>
</dbReference>
<dbReference type="GO" id="GO:0110154">
    <property type="term" value="P:RNA decapping"/>
    <property type="evidence" value="ECO:0007669"/>
    <property type="project" value="TreeGrafter"/>
</dbReference>
<dbReference type="CDD" id="cd00144">
    <property type="entry name" value="MPP_PPP_family"/>
    <property type="match status" value="1"/>
</dbReference>
<protein>
    <submittedName>
        <fullName evidence="2">Putative phosphoesterase</fullName>
    </submittedName>
</protein>
<feature type="domain" description="Calcineurin-like phosphoesterase" evidence="1">
    <location>
        <begin position="1"/>
        <end position="201"/>
    </location>
</feature>
<dbReference type="PANTHER" id="PTHR42850">
    <property type="entry name" value="METALLOPHOSPHOESTERASE"/>
    <property type="match status" value="1"/>
</dbReference>
<dbReference type="RefSeq" id="WP_073313645.1">
    <property type="nucleotide sequence ID" value="NZ_FQYP01000001.1"/>
</dbReference>
<dbReference type="Gene3D" id="3.60.21.10">
    <property type="match status" value="1"/>
</dbReference>
<evidence type="ECO:0000313" key="3">
    <source>
        <dbReference type="Proteomes" id="UP000184432"/>
    </source>
</evidence>
<dbReference type="GO" id="GO:0016791">
    <property type="term" value="F:phosphatase activity"/>
    <property type="evidence" value="ECO:0007669"/>
    <property type="project" value="TreeGrafter"/>
</dbReference>
<name>A0A1M6B076_9FLAO</name>
<reference evidence="3" key="1">
    <citation type="submission" date="2016-11" db="EMBL/GenBank/DDBJ databases">
        <authorList>
            <person name="Varghese N."/>
            <person name="Submissions S."/>
        </authorList>
    </citation>
    <scope>NUCLEOTIDE SEQUENCE [LARGE SCALE GENOMIC DNA]</scope>
    <source>
        <strain evidence="3">DSM 22623</strain>
    </source>
</reference>
<dbReference type="SUPFAM" id="SSF56300">
    <property type="entry name" value="Metallo-dependent phosphatases"/>
    <property type="match status" value="1"/>
</dbReference>
<dbReference type="AlphaFoldDB" id="A0A1M6B076"/>
<dbReference type="PRINTS" id="PR00114">
    <property type="entry name" value="STPHPHTASE"/>
</dbReference>
<dbReference type="InterPro" id="IPR006186">
    <property type="entry name" value="Ser/Thr-sp_prot-phosphatase"/>
</dbReference>
<dbReference type="STRING" id="570521.SAMN04488508_101565"/>
<sequence length="254" mass="29360">MRTLAVGDIHGGYKALLQVLERAAVTPKDMLIFLGDYVDGWSESAQTIQSFIDLQQEQECIFLKGNHDLKLENWLQHGAIYPLEDTDKSNSPFWLAQGGESTIFSYIKTGHHKNKEHLRFLQSLKYYYIDSQNRLFLHAGFTSVLGIGNENRVNYCYDRTLWEDAIAIHEIRAKGGGDELFYDPLRYKFYKEIFIGHTPTLHENENIPMNRLNVWNLDTGAAFTGKLSIMDVDTKEFWQSDPLTELYPKEQGRN</sequence>
<evidence type="ECO:0000259" key="1">
    <source>
        <dbReference type="Pfam" id="PF00149"/>
    </source>
</evidence>
<dbReference type="EMBL" id="FQYP01000001">
    <property type="protein sequence ID" value="SHI42149.1"/>
    <property type="molecule type" value="Genomic_DNA"/>
</dbReference>
<dbReference type="Pfam" id="PF00149">
    <property type="entry name" value="Metallophos"/>
    <property type="match status" value="1"/>
</dbReference>
<organism evidence="2 3">
    <name type="scientific">Aquimarina spongiae</name>
    <dbReference type="NCBI Taxonomy" id="570521"/>
    <lineage>
        <taxon>Bacteria</taxon>
        <taxon>Pseudomonadati</taxon>
        <taxon>Bacteroidota</taxon>
        <taxon>Flavobacteriia</taxon>
        <taxon>Flavobacteriales</taxon>
        <taxon>Flavobacteriaceae</taxon>
        <taxon>Aquimarina</taxon>
    </lineage>
</organism>